<dbReference type="AlphaFoldDB" id="A0A2G1WJ12"/>
<protein>
    <submittedName>
        <fullName evidence="2">Uncharacterized protein</fullName>
    </submittedName>
</protein>
<feature type="compositionally biased region" description="Acidic residues" evidence="1">
    <location>
        <begin position="78"/>
        <end position="89"/>
    </location>
</feature>
<dbReference type="Proteomes" id="UP000222824">
    <property type="component" value="Unassembled WGS sequence"/>
</dbReference>
<feature type="compositionally biased region" description="Basic and acidic residues" evidence="1">
    <location>
        <begin position="90"/>
        <end position="104"/>
    </location>
</feature>
<accession>A0A2G1WJ12</accession>
<dbReference type="EMBL" id="NHOA01000063">
    <property type="protein sequence ID" value="PHQ38966.1"/>
    <property type="molecule type" value="Genomic_DNA"/>
</dbReference>
<evidence type="ECO:0000313" key="3">
    <source>
        <dbReference type="Proteomes" id="UP000222824"/>
    </source>
</evidence>
<feature type="region of interest" description="Disordered" evidence="1">
    <location>
        <begin position="61"/>
        <end position="104"/>
    </location>
</feature>
<sequence length="104" mass="11876">MSNSFDLTATEQLSADEGEDVSHLALKVRNHDNSRFDGTYAESQVIEELLQQRLEELNEGVAEAAEKQREVRERLELTDEGNTDEEPESDVERKQAEIRERITG</sequence>
<organism evidence="2 3">
    <name type="scientific">Halorubrum persicum</name>
    <dbReference type="NCBI Taxonomy" id="1383844"/>
    <lineage>
        <taxon>Archaea</taxon>
        <taxon>Methanobacteriati</taxon>
        <taxon>Methanobacteriota</taxon>
        <taxon>Stenosarchaea group</taxon>
        <taxon>Halobacteria</taxon>
        <taxon>Halobacteriales</taxon>
        <taxon>Haloferacaceae</taxon>
        <taxon>Halorubrum</taxon>
    </lineage>
</organism>
<keyword evidence="3" id="KW-1185">Reference proteome</keyword>
<proteinExistence type="predicted"/>
<dbReference type="RefSeq" id="WP_099255266.1">
    <property type="nucleotide sequence ID" value="NZ_NHOA01000063.1"/>
</dbReference>
<comment type="caution">
    <text evidence="2">The sequence shown here is derived from an EMBL/GenBank/DDBJ whole genome shotgun (WGS) entry which is preliminary data.</text>
</comment>
<name>A0A2G1WJ12_9EURY</name>
<evidence type="ECO:0000256" key="1">
    <source>
        <dbReference type="SAM" id="MobiDB-lite"/>
    </source>
</evidence>
<reference evidence="2 3" key="1">
    <citation type="journal article" date="2014" name="Front. Microbiol.">
        <title>Population and genomic analysis of the genus Halorubrum.</title>
        <authorList>
            <person name="Fullmer M.S."/>
            <person name="Soucy S.M."/>
            <person name="Swithers K.S."/>
            <person name="Makkay A.M."/>
            <person name="Wheeler R."/>
            <person name="Ventosa A."/>
            <person name="Gogarten J.P."/>
            <person name="Papke R.T."/>
        </authorList>
    </citation>
    <scope>NUCLEOTIDE SEQUENCE [LARGE SCALE GENOMIC DNA]</scope>
    <source>
        <strain evidence="2 3">C49</strain>
    </source>
</reference>
<evidence type="ECO:0000313" key="2">
    <source>
        <dbReference type="EMBL" id="PHQ38966.1"/>
    </source>
</evidence>
<gene>
    <name evidence="2" type="ORF">DJ69_08715</name>
</gene>
<feature type="compositionally biased region" description="Basic and acidic residues" evidence="1">
    <location>
        <begin position="64"/>
        <end position="77"/>
    </location>
</feature>